<name>A0ABY7HAY2_9BACT</name>
<dbReference type="InterPro" id="IPR005532">
    <property type="entry name" value="SUMF_dom"/>
</dbReference>
<evidence type="ECO:0000256" key="1">
    <source>
        <dbReference type="SAM" id="MobiDB-lite"/>
    </source>
</evidence>
<proteinExistence type="predicted"/>
<keyword evidence="4" id="KW-1185">Reference proteome</keyword>
<dbReference type="Proteomes" id="UP001164459">
    <property type="component" value="Chromosome"/>
</dbReference>
<dbReference type="InterPro" id="IPR042095">
    <property type="entry name" value="SUMF_sf"/>
</dbReference>
<accession>A0ABY7HAY2</accession>
<protein>
    <submittedName>
        <fullName evidence="3">Formylglycine-generating enzyme family protein</fullName>
    </submittedName>
</protein>
<dbReference type="RefSeq" id="WP_269038737.1">
    <property type="nucleotide sequence ID" value="NZ_CP114040.1"/>
</dbReference>
<gene>
    <name evidence="3" type="ORF">O0S08_09580</name>
</gene>
<dbReference type="EMBL" id="CP114040">
    <property type="protein sequence ID" value="WAS96397.1"/>
    <property type="molecule type" value="Genomic_DNA"/>
</dbReference>
<sequence length="1139" mass="126206">MIWARGVHRTLVGRAELVRVAAKLDAAGLDVDAGLAAAASALGYEPIPPEPPVSSGSTNAVTDVATSAEESAATEFVPFPFWQPHTFEWRGEGAHEEHTAEAEAEESPDADAAVIAAMKQIRPPVAEPLTPRRRLLPLLQRTLTAKLEGRELDVAALTRCWTRGVYLRSLPRLARRCWPGLVVVVDVSRHLATFRSDMRALLDLLAGMVGEDRIELRRVEDDDFDELEHISLLGRPLLALTDLGWYGDGAHQRAWLRLGRQLRCAGETFHALVPVPTSRWTRPLTTLWSPRPWERPAAENPAEDLDERVGRLLDLAAHARRLEPGLLRTLRRLLPRDQADVGTEVDAWMHEDMLGMCPGATVMRPDRAEARRSRLCELPADLREGLTAALQTWHWHRQRQPELWYMEALALAQDGGSVPASERVRAERFMVRLGLGAGEPIEPGESSETFARWLRYVKQHASRICDPTTLAGVHLQRIWWRLLPEDEPPPDPDPTLIPGAQPGPTQTFALRQRGEALMVLPHVVAEKDRVPRARVAAIWAAAPNLYPVGPHVPSSRLALPAANLLALPAGTLELRSDRATLGLRPLFKPSWAVAIGQDHCGLWVDVLVWGVRFRMRWIPPGHFVRGSPASEQGRFHWEGPQHEVVLTHGYWLGDTPVTQALWTAVMGSNPSTFDDPMRPVEQVCCDDIQVFLERMNDLIPPDDGEHFRLPSEAEWEYACRAGTTTATYVGDLVIKGENKVEILGAIVWYGGNSAATHLVKQKPPNPWGLYDMLGTVWEWCSDSWQEYSDILSRADRRVLINPAEGGSKGDHRVTRGGSWYSLARGVRAASRSRDEPDKRTRDLGFRLSRGQRQGRRPEGGGPSGGRSAPRGSKLAHPLAHGCPPEWANSWGYDARGVFAGFIVDDVEYRLRWVPPGRFMMGSLATEEGRFEDEGPQHEVELTCGYWLGETPVTQALWQTVTGDNPSQFQGPNLPVEQVSWEDCLWFCAALERLAPGLGMRLPSDAEWEYACRAGTTGPTYGTRDDIAWWSNNSGGRTHLVGQRLPNAWGLHDMLGNVWEWCSDAWHLYSDPARAASSAAASPAGVLVNPRVAGSKGDRRVGRGGSWSSGAEYVRAASRSHGDAGSPMRGVGFRLSRSQE</sequence>
<organism evidence="3 4">
    <name type="scientific">Nannocystis punicea</name>
    <dbReference type="NCBI Taxonomy" id="2995304"/>
    <lineage>
        <taxon>Bacteria</taxon>
        <taxon>Pseudomonadati</taxon>
        <taxon>Myxococcota</taxon>
        <taxon>Polyangia</taxon>
        <taxon>Nannocystales</taxon>
        <taxon>Nannocystaceae</taxon>
        <taxon>Nannocystis</taxon>
    </lineage>
</organism>
<feature type="region of interest" description="Disordered" evidence="1">
    <location>
        <begin position="1117"/>
        <end position="1139"/>
    </location>
</feature>
<evidence type="ECO:0000313" key="4">
    <source>
        <dbReference type="Proteomes" id="UP001164459"/>
    </source>
</evidence>
<evidence type="ECO:0000259" key="2">
    <source>
        <dbReference type="Pfam" id="PF03781"/>
    </source>
</evidence>
<feature type="region of interest" description="Disordered" evidence="1">
    <location>
        <begin position="830"/>
        <end position="879"/>
    </location>
</feature>
<dbReference type="InterPro" id="IPR051043">
    <property type="entry name" value="Sulfatase_Mod_Factor_Kinase"/>
</dbReference>
<feature type="domain" description="Sulfatase-modifying factor enzyme-like" evidence="2">
    <location>
        <begin position="616"/>
        <end position="847"/>
    </location>
</feature>
<feature type="compositionally biased region" description="Basic and acidic residues" evidence="1">
    <location>
        <begin position="831"/>
        <end position="844"/>
    </location>
</feature>
<dbReference type="Pfam" id="PF03781">
    <property type="entry name" value="FGE-sulfatase"/>
    <property type="match status" value="2"/>
</dbReference>
<reference evidence="3" key="1">
    <citation type="submission" date="2022-11" db="EMBL/GenBank/DDBJ databases">
        <title>Minimal conservation of predation-associated metabolite biosynthetic gene clusters underscores biosynthetic potential of Myxococcota including descriptions for ten novel species: Archangium lansinium sp. nov., Myxococcus landrumus sp. nov., Nannocystis bai.</title>
        <authorList>
            <person name="Ahearne A."/>
            <person name="Stevens C."/>
            <person name="Dowd S."/>
        </authorList>
    </citation>
    <scope>NUCLEOTIDE SEQUENCE</scope>
    <source>
        <strain evidence="3">Fl3</strain>
    </source>
</reference>
<feature type="domain" description="Sulfatase-modifying factor enzyme-like" evidence="2">
    <location>
        <begin position="912"/>
        <end position="1134"/>
    </location>
</feature>
<dbReference type="PANTHER" id="PTHR23150:SF19">
    <property type="entry name" value="FORMYLGLYCINE-GENERATING ENZYME"/>
    <property type="match status" value="1"/>
</dbReference>
<evidence type="ECO:0000313" key="3">
    <source>
        <dbReference type="EMBL" id="WAS96397.1"/>
    </source>
</evidence>
<dbReference type="Gene3D" id="3.90.1580.10">
    <property type="entry name" value="paralog of FGE (formylglycine-generating enzyme)"/>
    <property type="match status" value="2"/>
</dbReference>
<dbReference type="InterPro" id="IPR016187">
    <property type="entry name" value="CTDL_fold"/>
</dbReference>
<dbReference type="PANTHER" id="PTHR23150">
    <property type="entry name" value="SULFATASE MODIFYING FACTOR 1, 2"/>
    <property type="match status" value="1"/>
</dbReference>
<dbReference type="SUPFAM" id="SSF56436">
    <property type="entry name" value="C-type lectin-like"/>
    <property type="match status" value="2"/>
</dbReference>